<accession>A0A368BYJ4</accession>
<reference evidence="10 11" key="1">
    <citation type="journal article" date="2018" name="Microbiome">
        <title>Fine metagenomic profile of the Mediterranean stratified and mixed water columns revealed by assembly and recruitment.</title>
        <authorList>
            <person name="Haro-Moreno J.M."/>
            <person name="Lopez-Perez M."/>
            <person name="De La Torre J.R."/>
            <person name="Picazo A."/>
            <person name="Camacho A."/>
            <person name="Rodriguez-Valera F."/>
        </authorList>
    </citation>
    <scope>NUCLEOTIDE SEQUENCE [LARGE SCALE GENOMIC DNA]</scope>
    <source>
        <strain evidence="10">MED-G82</strain>
    </source>
</reference>
<evidence type="ECO:0000256" key="9">
    <source>
        <dbReference type="RuleBase" id="RU000532"/>
    </source>
</evidence>
<evidence type="ECO:0000313" key="10">
    <source>
        <dbReference type="EMBL" id="RCL42165.1"/>
    </source>
</evidence>
<evidence type="ECO:0000313" key="11">
    <source>
        <dbReference type="Proteomes" id="UP000253307"/>
    </source>
</evidence>
<dbReference type="Gene3D" id="3.40.50.1260">
    <property type="entry name" value="Phosphoglycerate kinase, N-terminal domain"/>
    <property type="match status" value="1"/>
</dbReference>
<dbReference type="InterPro" id="IPR001576">
    <property type="entry name" value="Phosphoglycerate_kinase"/>
</dbReference>
<dbReference type="PANTHER" id="PTHR11406">
    <property type="entry name" value="PHOSPHOGLYCERATE KINASE"/>
    <property type="match status" value="1"/>
</dbReference>
<dbReference type="InterPro" id="IPR015824">
    <property type="entry name" value="Phosphoglycerate_kinase_N"/>
</dbReference>
<dbReference type="PANTHER" id="PTHR11406:SF23">
    <property type="entry name" value="PHOSPHOGLYCERATE KINASE 1, CHLOROPLASTIC-RELATED"/>
    <property type="match status" value="1"/>
</dbReference>
<dbReference type="EC" id="2.7.2.3" evidence="4 9"/>
<evidence type="ECO:0000256" key="2">
    <source>
        <dbReference type="ARBA" id="ARBA00008982"/>
    </source>
</evidence>
<sequence>MRLLSDLDIAKKKVGLRLDLNVPIKEGVITDDTRILASLETLTYLIKAEAKIVILSHLGRPKEGTFDDQLSLRPVASHLSNELGISISLINSMKEFHDTNTQICMLENIRFFEGESKNSDSLAREIGSHIDVYVFDAFG</sequence>
<protein>
    <recommendedName>
        <fullName evidence="4 9">Phosphoglycerate kinase</fullName>
        <ecNumber evidence="4 9">2.7.2.3</ecNumber>
    </recommendedName>
</protein>
<evidence type="ECO:0000256" key="1">
    <source>
        <dbReference type="ARBA" id="ARBA00000642"/>
    </source>
</evidence>
<dbReference type="GO" id="GO:0043531">
    <property type="term" value="F:ADP binding"/>
    <property type="evidence" value="ECO:0007669"/>
    <property type="project" value="TreeGrafter"/>
</dbReference>
<dbReference type="GO" id="GO:0006096">
    <property type="term" value="P:glycolytic process"/>
    <property type="evidence" value="ECO:0007669"/>
    <property type="project" value="InterPro"/>
</dbReference>
<evidence type="ECO:0000256" key="5">
    <source>
        <dbReference type="ARBA" id="ARBA00022679"/>
    </source>
</evidence>
<keyword evidence="8" id="KW-0067">ATP-binding</keyword>
<dbReference type="EMBL" id="QOPE01000006">
    <property type="protein sequence ID" value="RCL42165.1"/>
    <property type="molecule type" value="Genomic_DNA"/>
</dbReference>
<comment type="caution">
    <text evidence="10">The sequence shown here is derived from an EMBL/GenBank/DDBJ whole genome shotgun (WGS) entry which is preliminary data.</text>
</comment>
<dbReference type="Proteomes" id="UP000253307">
    <property type="component" value="Unassembled WGS sequence"/>
</dbReference>
<keyword evidence="7 9" id="KW-0418">Kinase</keyword>
<comment type="catalytic activity">
    <reaction evidence="1 9">
        <text>(2R)-3-phosphoglycerate + ATP = (2R)-3-phospho-glyceroyl phosphate + ADP</text>
        <dbReference type="Rhea" id="RHEA:14801"/>
        <dbReference type="ChEBI" id="CHEBI:30616"/>
        <dbReference type="ChEBI" id="CHEBI:57604"/>
        <dbReference type="ChEBI" id="CHEBI:58272"/>
        <dbReference type="ChEBI" id="CHEBI:456216"/>
        <dbReference type="EC" id="2.7.2.3"/>
    </reaction>
</comment>
<dbReference type="Pfam" id="PF00162">
    <property type="entry name" value="PGK"/>
    <property type="match status" value="1"/>
</dbReference>
<proteinExistence type="inferred from homology"/>
<organism evidence="10 11">
    <name type="scientific">SAR86 cluster bacterium</name>
    <dbReference type="NCBI Taxonomy" id="2030880"/>
    <lineage>
        <taxon>Bacteria</taxon>
        <taxon>Pseudomonadati</taxon>
        <taxon>Pseudomonadota</taxon>
        <taxon>Gammaproteobacteria</taxon>
        <taxon>SAR86 cluster</taxon>
    </lineage>
</organism>
<dbReference type="GO" id="GO:0006094">
    <property type="term" value="P:gluconeogenesis"/>
    <property type="evidence" value="ECO:0007669"/>
    <property type="project" value="TreeGrafter"/>
</dbReference>
<name>A0A368BYJ4_9GAMM</name>
<comment type="similarity">
    <text evidence="2 9">Belongs to the phosphoglycerate kinase family.</text>
</comment>
<dbReference type="InterPro" id="IPR036043">
    <property type="entry name" value="Phosphoglycerate_kinase_sf"/>
</dbReference>
<dbReference type="PRINTS" id="PR00477">
    <property type="entry name" value="PHGLYCKINASE"/>
</dbReference>
<dbReference type="GO" id="GO:0005524">
    <property type="term" value="F:ATP binding"/>
    <property type="evidence" value="ECO:0007669"/>
    <property type="project" value="UniProtKB-KW"/>
</dbReference>
<evidence type="ECO:0000256" key="8">
    <source>
        <dbReference type="ARBA" id="ARBA00022840"/>
    </source>
</evidence>
<keyword evidence="6" id="KW-0547">Nucleotide-binding</keyword>
<evidence type="ECO:0000256" key="4">
    <source>
        <dbReference type="ARBA" id="ARBA00013061"/>
    </source>
</evidence>
<dbReference type="GO" id="GO:0005829">
    <property type="term" value="C:cytosol"/>
    <property type="evidence" value="ECO:0007669"/>
    <property type="project" value="TreeGrafter"/>
</dbReference>
<evidence type="ECO:0000256" key="6">
    <source>
        <dbReference type="ARBA" id="ARBA00022741"/>
    </source>
</evidence>
<keyword evidence="5 9" id="KW-0808">Transferase</keyword>
<evidence type="ECO:0000256" key="7">
    <source>
        <dbReference type="ARBA" id="ARBA00022777"/>
    </source>
</evidence>
<evidence type="ECO:0000256" key="3">
    <source>
        <dbReference type="ARBA" id="ARBA00011245"/>
    </source>
</evidence>
<feature type="non-terminal residue" evidence="10">
    <location>
        <position position="139"/>
    </location>
</feature>
<dbReference type="SUPFAM" id="SSF53748">
    <property type="entry name" value="Phosphoglycerate kinase"/>
    <property type="match status" value="1"/>
</dbReference>
<gene>
    <name evidence="10" type="primary">pgk</name>
    <name evidence="10" type="ORF">DBW96_01260</name>
</gene>
<dbReference type="AlphaFoldDB" id="A0A368BYJ4"/>
<dbReference type="GO" id="GO:0004618">
    <property type="term" value="F:phosphoglycerate kinase activity"/>
    <property type="evidence" value="ECO:0007669"/>
    <property type="project" value="UniProtKB-EC"/>
</dbReference>
<comment type="subunit">
    <text evidence="3">Monomer.</text>
</comment>